<reference evidence="2" key="2">
    <citation type="journal article" date="2021" name="Microbiome">
        <title>Successional dynamics and alternative stable states in a saline activated sludge microbial community over 9 years.</title>
        <authorList>
            <person name="Wang Y."/>
            <person name="Ye J."/>
            <person name="Ju F."/>
            <person name="Liu L."/>
            <person name="Boyd J.A."/>
            <person name="Deng Y."/>
            <person name="Parks D.H."/>
            <person name="Jiang X."/>
            <person name="Yin X."/>
            <person name="Woodcroft B.J."/>
            <person name="Tyson G.W."/>
            <person name="Hugenholtz P."/>
            <person name="Polz M.F."/>
            <person name="Zhang T."/>
        </authorList>
    </citation>
    <scope>NUCLEOTIDE SEQUENCE</scope>
    <source>
        <strain evidence="2">HKST-UBA01</strain>
    </source>
</reference>
<gene>
    <name evidence="2" type="ORF">KC729_11360</name>
</gene>
<dbReference type="EMBL" id="JAGQHR010000339">
    <property type="protein sequence ID" value="MCA9728273.1"/>
    <property type="molecule type" value="Genomic_DNA"/>
</dbReference>
<protein>
    <recommendedName>
        <fullName evidence="4">Lipoprotein</fullName>
    </recommendedName>
</protein>
<dbReference type="Proteomes" id="UP000697710">
    <property type="component" value="Unassembled WGS sequence"/>
</dbReference>
<sequence>MLFKFQRFRIFAGASVAALLLVLSGCASDHSAPTTPSAGRDQPAWAYPMGTPDAGSDGTELGALDLLSRVIQSVVEVVLPTESAVIESGIYRLEIPAGALPDPTTYSMQYRDRGPVEVELGPHGSVFDVPVQLSIDLSGSTLASGSDVSLYWWDEDHGQWVDVGGTWDPATSTLTASLAHFSRYRPGRAGW</sequence>
<dbReference type="AlphaFoldDB" id="A0A956LZV0"/>
<evidence type="ECO:0000313" key="2">
    <source>
        <dbReference type="EMBL" id="MCA9728273.1"/>
    </source>
</evidence>
<name>A0A956LZV0_UNCEI</name>
<dbReference type="PROSITE" id="PS51257">
    <property type="entry name" value="PROKAR_LIPOPROTEIN"/>
    <property type="match status" value="1"/>
</dbReference>
<feature type="signal peptide" evidence="1">
    <location>
        <begin position="1"/>
        <end position="27"/>
    </location>
</feature>
<evidence type="ECO:0000256" key="1">
    <source>
        <dbReference type="SAM" id="SignalP"/>
    </source>
</evidence>
<evidence type="ECO:0008006" key="4">
    <source>
        <dbReference type="Google" id="ProtNLM"/>
    </source>
</evidence>
<evidence type="ECO:0000313" key="3">
    <source>
        <dbReference type="Proteomes" id="UP000697710"/>
    </source>
</evidence>
<feature type="chain" id="PRO_5036798486" description="Lipoprotein" evidence="1">
    <location>
        <begin position="28"/>
        <end position="191"/>
    </location>
</feature>
<proteinExistence type="predicted"/>
<organism evidence="2 3">
    <name type="scientific">Eiseniibacteriota bacterium</name>
    <dbReference type="NCBI Taxonomy" id="2212470"/>
    <lineage>
        <taxon>Bacteria</taxon>
        <taxon>Candidatus Eiseniibacteriota</taxon>
    </lineage>
</organism>
<keyword evidence="1" id="KW-0732">Signal</keyword>
<reference evidence="2" key="1">
    <citation type="submission" date="2020-04" db="EMBL/GenBank/DDBJ databases">
        <authorList>
            <person name="Zhang T."/>
        </authorList>
    </citation>
    <scope>NUCLEOTIDE SEQUENCE</scope>
    <source>
        <strain evidence="2">HKST-UBA01</strain>
    </source>
</reference>
<comment type="caution">
    <text evidence="2">The sequence shown here is derived from an EMBL/GenBank/DDBJ whole genome shotgun (WGS) entry which is preliminary data.</text>
</comment>
<accession>A0A956LZV0</accession>